<evidence type="ECO:0000313" key="14">
    <source>
        <dbReference type="EMBL" id="KAJ8045545.1"/>
    </source>
</evidence>
<feature type="domain" description="Cathepsin propeptide inhibitor" evidence="13">
    <location>
        <begin position="137"/>
        <end position="195"/>
    </location>
</feature>
<dbReference type="InterPro" id="IPR000010">
    <property type="entry name" value="Cystatin_dom"/>
</dbReference>
<evidence type="ECO:0000313" key="15">
    <source>
        <dbReference type="Proteomes" id="UP001152320"/>
    </source>
</evidence>
<evidence type="ECO:0000256" key="9">
    <source>
        <dbReference type="ARBA" id="ARBA00023180"/>
    </source>
</evidence>
<evidence type="ECO:0000259" key="12">
    <source>
        <dbReference type="SMART" id="SM00645"/>
    </source>
</evidence>
<dbReference type="InterPro" id="IPR025660">
    <property type="entry name" value="Pept_his_AS"/>
</dbReference>
<keyword evidence="6" id="KW-0788">Thiol protease</keyword>
<dbReference type="Pfam" id="PF00031">
    <property type="entry name" value="Cystatin"/>
    <property type="match status" value="1"/>
</dbReference>
<evidence type="ECO:0000256" key="5">
    <source>
        <dbReference type="ARBA" id="ARBA00022801"/>
    </source>
</evidence>
<dbReference type="SMART" id="SM00848">
    <property type="entry name" value="Inhibitor_I29"/>
    <property type="match status" value="1"/>
</dbReference>
<comment type="similarity">
    <text evidence="2">Belongs to the cystatin family.</text>
</comment>
<name>A0A9Q1CIY6_HOLLE</name>
<comment type="caution">
    <text evidence="14">The sequence shown here is derived from an EMBL/GenBank/DDBJ whole genome shotgun (WGS) entry which is preliminary data.</text>
</comment>
<dbReference type="EMBL" id="JAIZAY010000003">
    <property type="protein sequence ID" value="KAJ8045545.1"/>
    <property type="molecule type" value="Genomic_DNA"/>
</dbReference>
<keyword evidence="9" id="KW-0325">Glycoprotein</keyword>
<dbReference type="Pfam" id="PF00112">
    <property type="entry name" value="Peptidase_C1"/>
    <property type="match status" value="1"/>
</dbReference>
<reference evidence="14" key="1">
    <citation type="submission" date="2021-10" db="EMBL/GenBank/DDBJ databases">
        <title>Tropical sea cucumber genome reveals ecological adaptation and Cuvierian tubules defense mechanism.</title>
        <authorList>
            <person name="Chen T."/>
        </authorList>
    </citation>
    <scope>NUCLEOTIDE SEQUENCE</scope>
    <source>
        <strain evidence="14">Nanhai2018</strain>
        <tissue evidence="14">Muscle</tissue>
    </source>
</reference>
<dbReference type="FunFam" id="3.90.70.10:FF:000130">
    <property type="entry name" value="Cysteine proteinase 1"/>
    <property type="match status" value="1"/>
</dbReference>
<dbReference type="OrthoDB" id="387093at2759"/>
<keyword evidence="4 10" id="KW-0732">Signal</keyword>
<protein>
    <submittedName>
        <fullName evidence="14">Cathepsin F</fullName>
    </submittedName>
</protein>
<dbReference type="SMART" id="SM00043">
    <property type="entry name" value="CY"/>
    <property type="match status" value="1"/>
</dbReference>
<evidence type="ECO:0000256" key="7">
    <source>
        <dbReference type="ARBA" id="ARBA00023145"/>
    </source>
</evidence>
<dbReference type="Gene3D" id="3.90.70.10">
    <property type="entry name" value="Cysteine proteinases"/>
    <property type="match status" value="1"/>
</dbReference>
<dbReference type="InterPro" id="IPR018073">
    <property type="entry name" value="Prot_inh_cystat_CS"/>
</dbReference>
<dbReference type="InterPro" id="IPR039417">
    <property type="entry name" value="Peptidase_C1A_papain-like"/>
</dbReference>
<keyword evidence="5" id="KW-0378">Hydrolase</keyword>
<dbReference type="PRINTS" id="PR00705">
    <property type="entry name" value="PAPAIN"/>
</dbReference>
<dbReference type="SUPFAM" id="SSF54403">
    <property type="entry name" value="Cystatin/monellin"/>
    <property type="match status" value="1"/>
</dbReference>
<dbReference type="InterPro" id="IPR025661">
    <property type="entry name" value="Pept_asp_AS"/>
</dbReference>
<dbReference type="Proteomes" id="UP001152320">
    <property type="component" value="Chromosome 3"/>
</dbReference>
<feature type="chain" id="PRO_5040286541" evidence="10">
    <location>
        <begin position="17"/>
        <end position="435"/>
    </location>
</feature>
<keyword evidence="3" id="KW-0645">Protease</keyword>
<keyword evidence="7" id="KW-0865">Zymogen</keyword>
<feature type="signal peptide" evidence="10">
    <location>
        <begin position="1"/>
        <end position="16"/>
    </location>
</feature>
<dbReference type="InterPro" id="IPR013128">
    <property type="entry name" value="Peptidase_C1A"/>
</dbReference>
<dbReference type="GO" id="GO:0006508">
    <property type="term" value="P:proteolysis"/>
    <property type="evidence" value="ECO:0007669"/>
    <property type="project" value="UniProtKB-KW"/>
</dbReference>
<dbReference type="CDD" id="cd02248">
    <property type="entry name" value="Peptidase_C1A"/>
    <property type="match status" value="1"/>
</dbReference>
<keyword evidence="15" id="KW-1185">Reference proteome</keyword>
<dbReference type="InterPro" id="IPR000668">
    <property type="entry name" value="Peptidase_C1A_C"/>
</dbReference>
<evidence type="ECO:0000256" key="1">
    <source>
        <dbReference type="ARBA" id="ARBA00008455"/>
    </source>
</evidence>
<feature type="domain" description="Cystatin" evidence="11">
    <location>
        <begin position="17"/>
        <end position="125"/>
    </location>
</feature>
<dbReference type="PANTHER" id="PTHR12411">
    <property type="entry name" value="CYSTEINE PROTEASE FAMILY C1-RELATED"/>
    <property type="match status" value="1"/>
</dbReference>
<feature type="domain" description="Peptidase C1A papain C-terminal" evidence="12">
    <location>
        <begin position="222"/>
        <end position="433"/>
    </location>
</feature>
<accession>A0A9Q1CIY6</accession>
<dbReference type="InterPro" id="IPR038765">
    <property type="entry name" value="Papain-like_cys_pep_sf"/>
</dbReference>
<dbReference type="CDD" id="cd00042">
    <property type="entry name" value="CY"/>
    <property type="match status" value="1"/>
</dbReference>
<evidence type="ECO:0000256" key="2">
    <source>
        <dbReference type="ARBA" id="ARBA00009403"/>
    </source>
</evidence>
<comment type="similarity">
    <text evidence="1">Belongs to the peptidase C1 family.</text>
</comment>
<dbReference type="PROSITE" id="PS00139">
    <property type="entry name" value="THIOL_PROTEASE_CYS"/>
    <property type="match status" value="1"/>
</dbReference>
<evidence type="ECO:0000259" key="13">
    <source>
        <dbReference type="SMART" id="SM00848"/>
    </source>
</evidence>
<dbReference type="GO" id="GO:0008234">
    <property type="term" value="F:cysteine-type peptidase activity"/>
    <property type="evidence" value="ECO:0007669"/>
    <property type="project" value="UniProtKB-KW"/>
</dbReference>
<dbReference type="SMART" id="SM00645">
    <property type="entry name" value="Pept_C1"/>
    <property type="match status" value="1"/>
</dbReference>
<evidence type="ECO:0000256" key="4">
    <source>
        <dbReference type="ARBA" id="ARBA00022729"/>
    </source>
</evidence>
<gene>
    <name evidence="14" type="ORF">HOLleu_08574</name>
</gene>
<proteinExistence type="inferred from homology"/>
<dbReference type="PROSITE" id="PS00640">
    <property type="entry name" value="THIOL_PROTEASE_ASN"/>
    <property type="match status" value="1"/>
</dbReference>
<dbReference type="PROSITE" id="PS00639">
    <property type="entry name" value="THIOL_PROTEASE_HIS"/>
    <property type="match status" value="1"/>
</dbReference>
<dbReference type="PROSITE" id="PS00287">
    <property type="entry name" value="CYSTATIN"/>
    <property type="match status" value="1"/>
</dbReference>
<dbReference type="FunFam" id="3.10.450.10:FF:000004">
    <property type="entry name" value="Cystatin C"/>
    <property type="match status" value="1"/>
</dbReference>
<dbReference type="Pfam" id="PF08246">
    <property type="entry name" value="Inhibitor_I29"/>
    <property type="match status" value="1"/>
</dbReference>
<evidence type="ECO:0000256" key="8">
    <source>
        <dbReference type="ARBA" id="ARBA00023157"/>
    </source>
</evidence>
<sequence>MLRLVALFLCATVAFCQSMGGITEGDVEGGKAQSLAEFAVDSINDGSNAYYRSKLVQVNRVRTQVVSGTLYYMDIIIAETECSNRNGRKLEDCNYSDDGKIELCSIKIWEKVWEDLREVENKTCKPLKPTIPYKVDFENYHAKFNKTYKKGSNEYNRRQAIYLKNMEKAALMTEYEQGTATYGETFFSDMSRDEFKKYYTSGSMKPKYNPMMKEAEIPSGKIPDSFDWRTKGAVTPVKNQGSCGSCWAFSTTGNIEGQWAIKKNKLFSLSEQELVDCDKIDDGCEGGLPSDAYTAIMQIGGLEDEADYPYRGRDAKCSFDKSDVKVNIVGAVNISSDEGDMAAWLAQNGPISIGINAFAMQFYMGGIAHPWKIFCNPSSLDHGVLIVGYGVKGSKPYWIIKNSWGASWGVQGYYLVYRGGGVCGLNTMCTSAVVA</sequence>
<dbReference type="InterPro" id="IPR046350">
    <property type="entry name" value="Cystatin_sf"/>
</dbReference>
<dbReference type="InterPro" id="IPR000169">
    <property type="entry name" value="Pept_cys_AS"/>
</dbReference>
<dbReference type="Gene3D" id="3.10.450.10">
    <property type="match status" value="1"/>
</dbReference>
<organism evidence="14 15">
    <name type="scientific">Holothuria leucospilota</name>
    <name type="common">Black long sea cucumber</name>
    <name type="synonym">Mertensiothuria leucospilota</name>
    <dbReference type="NCBI Taxonomy" id="206669"/>
    <lineage>
        <taxon>Eukaryota</taxon>
        <taxon>Metazoa</taxon>
        <taxon>Echinodermata</taxon>
        <taxon>Eleutherozoa</taxon>
        <taxon>Echinozoa</taxon>
        <taxon>Holothuroidea</taxon>
        <taxon>Aspidochirotacea</taxon>
        <taxon>Aspidochirotida</taxon>
        <taxon>Holothuriidae</taxon>
        <taxon>Holothuria</taxon>
    </lineage>
</organism>
<evidence type="ECO:0000259" key="11">
    <source>
        <dbReference type="SMART" id="SM00043"/>
    </source>
</evidence>
<dbReference type="AlphaFoldDB" id="A0A9Q1CIY6"/>
<evidence type="ECO:0000256" key="10">
    <source>
        <dbReference type="SAM" id="SignalP"/>
    </source>
</evidence>
<evidence type="ECO:0000256" key="6">
    <source>
        <dbReference type="ARBA" id="ARBA00022807"/>
    </source>
</evidence>
<evidence type="ECO:0000256" key="3">
    <source>
        <dbReference type="ARBA" id="ARBA00022670"/>
    </source>
</evidence>
<keyword evidence="8" id="KW-1015">Disulfide bond</keyword>
<dbReference type="InterPro" id="IPR013201">
    <property type="entry name" value="Prot_inhib_I29"/>
</dbReference>
<dbReference type="SUPFAM" id="SSF54001">
    <property type="entry name" value="Cysteine proteinases"/>
    <property type="match status" value="1"/>
</dbReference>
<dbReference type="GO" id="GO:0004869">
    <property type="term" value="F:cysteine-type endopeptidase inhibitor activity"/>
    <property type="evidence" value="ECO:0007669"/>
    <property type="project" value="InterPro"/>
</dbReference>